<dbReference type="GO" id="GO:0016787">
    <property type="term" value="F:hydrolase activity"/>
    <property type="evidence" value="ECO:0007669"/>
    <property type="project" value="UniProtKB-KW"/>
</dbReference>
<protein>
    <submittedName>
        <fullName evidence="1">Nucleoside triphosphate pyrophosphohydrolase</fullName>
    </submittedName>
</protein>
<dbReference type="AlphaFoldDB" id="A0A5D5ARK4"/>
<organism evidence="1 2">
    <name type="scientific">Natrialba swarupiae</name>
    <dbReference type="NCBI Taxonomy" id="2448032"/>
    <lineage>
        <taxon>Archaea</taxon>
        <taxon>Methanobacteriati</taxon>
        <taxon>Methanobacteriota</taxon>
        <taxon>Stenosarchaea group</taxon>
        <taxon>Halobacteria</taxon>
        <taxon>Halobacteriales</taxon>
        <taxon>Natrialbaceae</taxon>
        <taxon>Natrialba</taxon>
    </lineage>
</organism>
<proteinExistence type="predicted"/>
<reference evidence="1 2" key="1">
    <citation type="submission" date="2019-08" db="EMBL/GenBank/DDBJ databases">
        <title>Archaea genome.</title>
        <authorList>
            <person name="Kajale S."/>
            <person name="Shouche Y."/>
            <person name="Deshpande N."/>
            <person name="Sharma A."/>
        </authorList>
    </citation>
    <scope>NUCLEOTIDE SEQUENCE [LARGE SCALE GENOMIC DNA]</scope>
    <source>
        <strain evidence="1 2">ESP3B_9</strain>
    </source>
</reference>
<dbReference type="CDD" id="cd11532">
    <property type="entry name" value="NTP-PPase_COG4997"/>
    <property type="match status" value="1"/>
</dbReference>
<name>A0A5D5ARK4_9EURY</name>
<keyword evidence="1" id="KW-0378">Hydrolase</keyword>
<evidence type="ECO:0000313" key="2">
    <source>
        <dbReference type="Proteomes" id="UP000324104"/>
    </source>
</evidence>
<comment type="caution">
    <text evidence="1">The sequence shown here is derived from an EMBL/GenBank/DDBJ whole genome shotgun (WGS) entry which is preliminary data.</text>
</comment>
<keyword evidence="2" id="KW-1185">Reference proteome</keyword>
<dbReference type="SUPFAM" id="SSF101386">
    <property type="entry name" value="all-alpha NTP pyrophosphatases"/>
    <property type="match status" value="1"/>
</dbReference>
<dbReference type="InterPro" id="IPR038735">
    <property type="entry name" value="MSMEG_1276-like_NTP-PPase_dom"/>
</dbReference>
<gene>
    <name evidence="1" type="ORF">FYC77_00405</name>
</gene>
<sequence length="117" mass="13538">MPEYDKLVRDRIPEIVEKNDQRPEIHVADAEEYTDRLAAKLREESREFADSGEFEELADVLEVVYAILDHRERTLEDLEAVRREKRSVRGGFADGIVLECVEESPESAEGYPEDVEE</sequence>
<evidence type="ECO:0000313" key="1">
    <source>
        <dbReference type="EMBL" id="TYT63724.1"/>
    </source>
</evidence>
<dbReference type="Proteomes" id="UP000324104">
    <property type="component" value="Unassembled WGS sequence"/>
</dbReference>
<accession>A0A5D5ARK4</accession>
<dbReference type="EMBL" id="VTAW01000001">
    <property type="protein sequence ID" value="TYT63724.1"/>
    <property type="molecule type" value="Genomic_DNA"/>
</dbReference>
<dbReference type="RefSeq" id="WP_149079531.1">
    <property type="nucleotide sequence ID" value="NZ_VTAW01000001.1"/>
</dbReference>